<dbReference type="AlphaFoldDB" id="A0A834DXS2"/>
<sequence length="127" mass="13072">MAEEAQQQADGLALGGSHLRTSFCAPGPPGRSMLAALIAAQATALNRGKGLLPEPSILQLLNSLGPSASLQLLLNPLLHGNSGGKQGKAGQVGSGWGPKPLRTRQLPRTVFPSELPVSTAPHEQEQG</sequence>
<evidence type="ECO:0000313" key="3">
    <source>
        <dbReference type="Proteomes" id="UP000664940"/>
    </source>
</evidence>
<evidence type="ECO:0000256" key="1">
    <source>
        <dbReference type="SAM" id="MobiDB-lite"/>
    </source>
</evidence>
<dbReference type="GO" id="GO:1990904">
    <property type="term" value="C:ribonucleoprotein complex"/>
    <property type="evidence" value="ECO:0007669"/>
    <property type="project" value="UniProtKB-KW"/>
</dbReference>
<dbReference type="EMBL" id="JABVXQ010000008">
    <property type="protein sequence ID" value="KAF6096596.1"/>
    <property type="molecule type" value="Genomic_DNA"/>
</dbReference>
<feature type="compositionally biased region" description="Gly residues" evidence="1">
    <location>
        <begin position="81"/>
        <end position="96"/>
    </location>
</feature>
<accession>A0A834DXS2</accession>
<dbReference type="Proteomes" id="UP000664940">
    <property type="component" value="Unassembled WGS sequence"/>
</dbReference>
<keyword evidence="2" id="KW-0687">Ribonucleoprotein</keyword>
<evidence type="ECO:0000313" key="2">
    <source>
        <dbReference type="EMBL" id="KAF6096596.1"/>
    </source>
</evidence>
<feature type="region of interest" description="Disordered" evidence="1">
    <location>
        <begin position="79"/>
        <end position="127"/>
    </location>
</feature>
<comment type="caution">
    <text evidence="2">The sequence shown here is derived from an EMBL/GenBank/DDBJ whole genome shotgun (WGS) entry which is preliminary data.</text>
</comment>
<protein>
    <submittedName>
        <fullName evidence="2">Ribonucleoprotein, PTB binding 1</fullName>
    </submittedName>
</protein>
<reference evidence="2 3" key="1">
    <citation type="journal article" date="2020" name="Nature">
        <title>Six reference-quality genomes reveal evolution of bat adaptations.</title>
        <authorList>
            <person name="Jebb D."/>
            <person name="Huang Z."/>
            <person name="Pippel M."/>
            <person name="Hughes G.M."/>
            <person name="Lavrichenko K."/>
            <person name="Devanna P."/>
            <person name="Winkler S."/>
            <person name="Jermiin L.S."/>
            <person name="Skirmuntt E.C."/>
            <person name="Katzourakis A."/>
            <person name="Burkitt-Gray L."/>
            <person name="Ray D.A."/>
            <person name="Sullivan K.A.M."/>
            <person name="Roscito J.G."/>
            <person name="Kirilenko B.M."/>
            <person name="Davalos L.M."/>
            <person name="Corthals A.P."/>
            <person name="Power M.L."/>
            <person name="Jones G."/>
            <person name="Ransome R.D."/>
            <person name="Dechmann D.K.N."/>
            <person name="Locatelli A.G."/>
            <person name="Puechmaille S.J."/>
            <person name="Fedrigo O."/>
            <person name="Jarvis E.D."/>
            <person name="Hiller M."/>
            <person name="Vernes S.C."/>
            <person name="Myers E.W."/>
            <person name="Teeling E.C."/>
        </authorList>
    </citation>
    <scope>NUCLEOTIDE SEQUENCE [LARGE SCALE GENOMIC DNA]</scope>
    <source>
        <strain evidence="2">Bat1K_MPI-CBG_1</strain>
    </source>
</reference>
<gene>
    <name evidence="2" type="ORF">HJG60_016106</name>
</gene>
<organism evidence="2 3">
    <name type="scientific">Phyllostomus discolor</name>
    <name type="common">pale spear-nosed bat</name>
    <dbReference type="NCBI Taxonomy" id="89673"/>
    <lineage>
        <taxon>Eukaryota</taxon>
        <taxon>Metazoa</taxon>
        <taxon>Chordata</taxon>
        <taxon>Craniata</taxon>
        <taxon>Vertebrata</taxon>
        <taxon>Euteleostomi</taxon>
        <taxon>Mammalia</taxon>
        <taxon>Eutheria</taxon>
        <taxon>Laurasiatheria</taxon>
        <taxon>Chiroptera</taxon>
        <taxon>Yangochiroptera</taxon>
        <taxon>Phyllostomidae</taxon>
        <taxon>Phyllostominae</taxon>
        <taxon>Phyllostomus</taxon>
    </lineage>
</organism>
<name>A0A834DXS2_9CHIR</name>
<proteinExistence type="predicted"/>